<evidence type="ECO:0000313" key="23">
    <source>
        <dbReference type="Proteomes" id="UP000261620"/>
    </source>
</evidence>
<evidence type="ECO:0000256" key="9">
    <source>
        <dbReference type="ARBA" id="ARBA00023065"/>
    </source>
</evidence>
<reference evidence="22" key="2">
    <citation type="submission" date="2025-09" db="UniProtKB">
        <authorList>
            <consortium name="Ensembl"/>
        </authorList>
    </citation>
    <scope>IDENTIFICATION</scope>
</reference>
<dbReference type="PRINTS" id="PR00252">
    <property type="entry name" value="NRIONCHANNEL"/>
</dbReference>
<dbReference type="InterPro" id="IPR002394">
    <property type="entry name" value="Nicotinic_acetylcholine_rcpt"/>
</dbReference>
<sequence>MVLEHLYSVSLKSFNVNNLSAVLCKETTHSLAEDDLFKKLFAGYNKWSRPVPNVSDVVIVKFGLSIAQLIDVDEKNQMMTTNVWLKQEWNDYKLRWTPSDYDNVTSIRVPSELIWVPDIVLYNNADGEFAVTHMTKAHLFHTGKIRWVPPAIYKSSCSIDVTFFPFDQQNCKMKFGSWTYDKAKIDLERIENTVDLNNYWESGEWAIINAVGTYNTKKYDCCHEIYPDITYFFIIRRLPLFYTINLIIPCLLISCLTVLVFYLPSDCGEKITLCISVLLSLTVFLLLITEIIPSTSLVIPLIGEYLLFTMIFVTLSIVITVFVLNVHHRSPSTHKMPRWVHSVFLDLIPGWLFMRRPAPNGRPGNCLSTSANWLIDGTMLEDLEKSSYEDLELGTLTSYFSFRPPSPRPPGSTPPPQKKNPQSSQKRQDWSANRQLTGARVSTAQRSTTVKEDWKYVAMVIDRIFLWMFIIVCLLGTIGLFLPPWLAGMI</sequence>
<feature type="domain" description="Neurotransmitter-gated ion-channel transmembrane" evidence="21">
    <location>
        <begin position="246"/>
        <end position="481"/>
    </location>
</feature>
<feature type="domain" description="Neurotransmitter-gated ion-channel ligand-binding" evidence="20">
    <location>
        <begin position="34"/>
        <end position="238"/>
    </location>
</feature>
<evidence type="ECO:0000256" key="1">
    <source>
        <dbReference type="ARBA" id="ARBA00003328"/>
    </source>
</evidence>
<evidence type="ECO:0000256" key="17">
    <source>
        <dbReference type="ARBA" id="ARBA00034104"/>
    </source>
</evidence>
<evidence type="ECO:0000256" key="2">
    <source>
        <dbReference type="ARBA" id="ARBA00009237"/>
    </source>
</evidence>
<evidence type="ECO:0000256" key="10">
    <source>
        <dbReference type="ARBA" id="ARBA00023136"/>
    </source>
</evidence>
<keyword evidence="16 18" id="KW-0407">Ion channel</keyword>
<dbReference type="CDD" id="cd19064">
    <property type="entry name" value="LGIC_TM_nAChR"/>
    <property type="match status" value="1"/>
</dbReference>
<evidence type="ECO:0000256" key="19">
    <source>
        <dbReference type="SAM" id="MobiDB-lite"/>
    </source>
</evidence>
<evidence type="ECO:0000259" key="21">
    <source>
        <dbReference type="Pfam" id="PF02932"/>
    </source>
</evidence>
<dbReference type="GO" id="GO:0022848">
    <property type="term" value="F:acetylcholine-gated monoatomic cation-selective channel activity"/>
    <property type="evidence" value="ECO:0007669"/>
    <property type="project" value="InterPro"/>
</dbReference>
<feature type="transmembrane region" description="Helical" evidence="18">
    <location>
        <begin position="464"/>
        <end position="486"/>
    </location>
</feature>
<keyword evidence="8" id="KW-0770">Synapse</keyword>
<dbReference type="InterPro" id="IPR006202">
    <property type="entry name" value="Neur_chan_lig-bd"/>
</dbReference>
<proteinExistence type="inferred from homology"/>
<dbReference type="AlphaFoldDB" id="A0A3Q3X5I9"/>
<dbReference type="PRINTS" id="PR00254">
    <property type="entry name" value="NICOTINICR"/>
</dbReference>
<dbReference type="InterPro" id="IPR036719">
    <property type="entry name" value="Neuro-gated_channel_TM_sf"/>
</dbReference>
<evidence type="ECO:0000256" key="16">
    <source>
        <dbReference type="ARBA" id="ARBA00023303"/>
    </source>
</evidence>
<keyword evidence="6" id="KW-0732">Signal</keyword>
<feature type="region of interest" description="Disordered" evidence="19">
    <location>
        <begin position="404"/>
        <end position="444"/>
    </location>
</feature>
<dbReference type="InterPro" id="IPR018000">
    <property type="entry name" value="Neurotransmitter_ion_chnl_CS"/>
</dbReference>
<keyword evidence="15" id="KW-1071">Ligand-gated ion channel</keyword>
<keyword evidence="12" id="KW-0675">Receptor</keyword>
<feature type="transmembrane region" description="Helical" evidence="18">
    <location>
        <begin position="240"/>
        <end position="264"/>
    </location>
</feature>
<dbReference type="FunFam" id="2.70.170.10:FF:000005">
    <property type="entry name" value="Neuronal nicotinic acetylcholine receptor alpha4 subunit"/>
    <property type="match status" value="1"/>
</dbReference>
<keyword evidence="14" id="KW-0628">Postsynaptic cell membrane</keyword>
<evidence type="ECO:0000256" key="18">
    <source>
        <dbReference type="RuleBase" id="RU000687"/>
    </source>
</evidence>
<dbReference type="Pfam" id="PF02932">
    <property type="entry name" value="Neur_chan_memb"/>
    <property type="match status" value="1"/>
</dbReference>
<evidence type="ECO:0000256" key="14">
    <source>
        <dbReference type="ARBA" id="ARBA00023257"/>
    </source>
</evidence>
<dbReference type="Pfam" id="PF02931">
    <property type="entry name" value="Neur_chan_LBD"/>
    <property type="match status" value="1"/>
</dbReference>
<evidence type="ECO:0000259" key="20">
    <source>
        <dbReference type="Pfam" id="PF02931"/>
    </source>
</evidence>
<keyword evidence="13" id="KW-0325">Glycoprotein</keyword>
<dbReference type="InterPro" id="IPR006029">
    <property type="entry name" value="Neurotrans-gated_channel_TM"/>
</dbReference>
<dbReference type="GO" id="GO:0045211">
    <property type="term" value="C:postsynaptic membrane"/>
    <property type="evidence" value="ECO:0007669"/>
    <property type="project" value="UniProtKB-SubCell"/>
</dbReference>
<evidence type="ECO:0000256" key="3">
    <source>
        <dbReference type="ARBA" id="ARBA00022448"/>
    </source>
</evidence>
<dbReference type="FunFam" id="1.20.58.390:FF:000001">
    <property type="entry name" value="Neuronal nicotinic acetylcholine receptor subunit 3"/>
    <property type="match status" value="1"/>
</dbReference>
<keyword evidence="7 18" id="KW-1133">Transmembrane helix</keyword>
<dbReference type="NCBIfam" id="TIGR00860">
    <property type="entry name" value="LIC"/>
    <property type="match status" value="1"/>
</dbReference>
<keyword evidence="11" id="KW-1015">Disulfide bond</keyword>
<keyword evidence="9 18" id="KW-0406">Ion transport</keyword>
<dbReference type="InterPro" id="IPR038050">
    <property type="entry name" value="Neuro_actylchol_rec"/>
</dbReference>
<feature type="transmembrane region" description="Helical" evidence="18">
    <location>
        <begin position="271"/>
        <end position="293"/>
    </location>
</feature>
<reference evidence="22" key="1">
    <citation type="submission" date="2025-08" db="UniProtKB">
        <authorList>
            <consortium name="Ensembl"/>
        </authorList>
    </citation>
    <scope>IDENTIFICATION</scope>
</reference>
<dbReference type="Gene3D" id="1.20.58.390">
    <property type="entry name" value="Neurotransmitter-gated ion-channel transmembrane domain"/>
    <property type="match status" value="2"/>
</dbReference>
<dbReference type="InterPro" id="IPR006201">
    <property type="entry name" value="Neur_channel"/>
</dbReference>
<comment type="subcellular location">
    <subcellularLocation>
        <location evidence="17">Postsynaptic cell membrane</location>
        <topology evidence="17">Multi-pass membrane protein</topology>
    </subcellularLocation>
</comment>
<evidence type="ECO:0000256" key="6">
    <source>
        <dbReference type="ARBA" id="ARBA00022729"/>
    </source>
</evidence>
<name>A0A3Q3X5I9_MOLML</name>
<protein>
    <submittedName>
        <fullName evidence="22">Uncharacterized protein</fullName>
    </submittedName>
</protein>
<keyword evidence="10 18" id="KW-0472">Membrane</keyword>
<feature type="compositionally biased region" description="Polar residues" evidence="19">
    <location>
        <begin position="430"/>
        <end position="444"/>
    </location>
</feature>
<dbReference type="PROSITE" id="PS00236">
    <property type="entry name" value="NEUROTR_ION_CHANNEL"/>
    <property type="match status" value="1"/>
</dbReference>
<dbReference type="SUPFAM" id="SSF63712">
    <property type="entry name" value="Nicotinic receptor ligand binding domain-like"/>
    <property type="match status" value="1"/>
</dbReference>
<evidence type="ECO:0000256" key="8">
    <source>
        <dbReference type="ARBA" id="ARBA00023018"/>
    </source>
</evidence>
<dbReference type="Gene3D" id="2.70.170.10">
    <property type="entry name" value="Neurotransmitter-gated ion-channel ligand-binding domain"/>
    <property type="match status" value="1"/>
</dbReference>
<feature type="transmembrane region" description="Helical" evidence="18">
    <location>
        <begin position="305"/>
        <end position="326"/>
    </location>
</feature>
<dbReference type="STRING" id="94237.ENSMMOP00000020564"/>
<dbReference type="Ensembl" id="ENSMMOT00000020907.1">
    <property type="protein sequence ID" value="ENSMMOP00000020564.1"/>
    <property type="gene ID" value="ENSMMOG00000015647.1"/>
</dbReference>
<evidence type="ECO:0000256" key="5">
    <source>
        <dbReference type="ARBA" id="ARBA00022692"/>
    </source>
</evidence>
<evidence type="ECO:0000256" key="4">
    <source>
        <dbReference type="ARBA" id="ARBA00022475"/>
    </source>
</evidence>
<keyword evidence="4" id="KW-1003">Cell membrane</keyword>
<organism evidence="22 23">
    <name type="scientific">Mola mola</name>
    <name type="common">Ocean sunfish</name>
    <name type="synonym">Tetraodon mola</name>
    <dbReference type="NCBI Taxonomy" id="94237"/>
    <lineage>
        <taxon>Eukaryota</taxon>
        <taxon>Metazoa</taxon>
        <taxon>Chordata</taxon>
        <taxon>Craniata</taxon>
        <taxon>Vertebrata</taxon>
        <taxon>Euteleostomi</taxon>
        <taxon>Actinopterygii</taxon>
        <taxon>Neopterygii</taxon>
        <taxon>Teleostei</taxon>
        <taxon>Neoteleostei</taxon>
        <taxon>Acanthomorphata</taxon>
        <taxon>Eupercaria</taxon>
        <taxon>Tetraodontiformes</taxon>
        <taxon>Molidae</taxon>
        <taxon>Mola</taxon>
    </lineage>
</organism>
<dbReference type="PANTHER" id="PTHR18945">
    <property type="entry name" value="NEUROTRANSMITTER GATED ION CHANNEL"/>
    <property type="match status" value="1"/>
</dbReference>
<keyword evidence="23" id="KW-1185">Reference proteome</keyword>
<evidence type="ECO:0000256" key="13">
    <source>
        <dbReference type="ARBA" id="ARBA00023180"/>
    </source>
</evidence>
<evidence type="ECO:0000313" key="22">
    <source>
        <dbReference type="Ensembl" id="ENSMMOP00000020564.1"/>
    </source>
</evidence>
<comment type="function">
    <text evidence="1">After binding acetylcholine, the AChR responds by an extensive change in conformation that affects all subunits and leads to opening of an ion-conducting channel across the plasma membrane.</text>
</comment>
<accession>A0A3Q3X5I9</accession>
<evidence type="ECO:0000256" key="15">
    <source>
        <dbReference type="ARBA" id="ARBA00023286"/>
    </source>
</evidence>
<dbReference type="GO" id="GO:0004888">
    <property type="term" value="F:transmembrane signaling receptor activity"/>
    <property type="evidence" value="ECO:0007669"/>
    <property type="project" value="InterPro"/>
</dbReference>
<evidence type="ECO:0000256" key="11">
    <source>
        <dbReference type="ARBA" id="ARBA00023157"/>
    </source>
</evidence>
<dbReference type="Proteomes" id="UP000261620">
    <property type="component" value="Unplaced"/>
</dbReference>
<dbReference type="SUPFAM" id="SSF90112">
    <property type="entry name" value="Neurotransmitter-gated ion-channel transmembrane pore"/>
    <property type="match status" value="1"/>
</dbReference>
<evidence type="ECO:0000256" key="12">
    <source>
        <dbReference type="ARBA" id="ARBA00023170"/>
    </source>
</evidence>
<evidence type="ECO:0000256" key="7">
    <source>
        <dbReference type="ARBA" id="ARBA00022989"/>
    </source>
</evidence>
<dbReference type="InterPro" id="IPR036734">
    <property type="entry name" value="Neur_chan_lig-bd_sf"/>
</dbReference>
<feature type="compositionally biased region" description="Pro residues" evidence="19">
    <location>
        <begin position="404"/>
        <end position="418"/>
    </location>
</feature>
<keyword evidence="3 18" id="KW-0813">Transport</keyword>
<dbReference type="OMA" id="IMKTSVW"/>
<keyword evidence="5 18" id="KW-0812">Transmembrane</keyword>
<comment type="similarity">
    <text evidence="2">Belongs to the ligand-gated ion channel (TC 1.A.9) family. Acetylcholine receptor (TC 1.A.9.1) subfamily.</text>
</comment>